<accession>A0ACD5HLE2</accession>
<gene>
    <name evidence="1" type="ORF">HHS34_005725</name>
</gene>
<dbReference type="EMBL" id="CP127526">
    <property type="protein sequence ID" value="XRI74693.1"/>
    <property type="molecule type" value="Genomic_DNA"/>
</dbReference>
<reference evidence="1 2" key="1">
    <citation type="journal article" date="2021" name="ISME J.">
        <title>Genomic evolution of the class Acidithiobacillia: deep-branching Proteobacteria living in extreme acidic conditions.</title>
        <authorList>
            <person name="Moya-Beltran A."/>
            <person name="Beard S."/>
            <person name="Rojas-Villalobos C."/>
            <person name="Issotta F."/>
            <person name="Gallardo Y."/>
            <person name="Ulloa R."/>
            <person name="Giaveno A."/>
            <person name="Degli Esposti M."/>
            <person name="Johnson D.B."/>
            <person name="Quatrini R."/>
        </authorList>
    </citation>
    <scope>NUCLEOTIDE SEQUENCE [LARGE SCALE GENOMIC DNA]</scope>
    <source>
        <strain evidence="1 2">GG1-14</strain>
    </source>
</reference>
<evidence type="ECO:0000313" key="1">
    <source>
        <dbReference type="EMBL" id="XRI74693.1"/>
    </source>
</evidence>
<protein>
    <submittedName>
        <fullName evidence="1">Uncharacterized protein</fullName>
    </submittedName>
</protein>
<evidence type="ECO:0000313" key="2">
    <source>
        <dbReference type="Proteomes" id="UP001195965"/>
    </source>
</evidence>
<proteinExistence type="predicted"/>
<organism evidence="1 2">
    <name type="scientific">Acidithiobacillus montserratensis</name>
    <dbReference type="NCBI Taxonomy" id="2729135"/>
    <lineage>
        <taxon>Bacteria</taxon>
        <taxon>Pseudomonadati</taxon>
        <taxon>Pseudomonadota</taxon>
        <taxon>Acidithiobacillia</taxon>
        <taxon>Acidithiobacillales</taxon>
        <taxon>Acidithiobacillaceae</taxon>
        <taxon>Acidithiobacillus</taxon>
    </lineage>
</organism>
<name>A0ACD5HLE2_9PROT</name>
<dbReference type="Proteomes" id="UP001195965">
    <property type="component" value="Chromosome"/>
</dbReference>
<sequence>MRHFPKYKFAVDADGVLFDFDQSWQFCAEEVLGRPLAVQKPVYALGERYGVTPATVGKIWAGWEAMDGWARMFPRPEGIRTVRMLLDMGHKVTVVTKLPNDLAVDGRRRSLFRHGIGDAGLIAVEGSKSGALSILRPHFFADDTVAHCVEARGTMVPYVARIQAWGDEQPLPSGIEDHPCLESAVRGFFEFCSQV</sequence>
<keyword evidence="2" id="KW-1185">Reference proteome</keyword>